<feature type="transmembrane region" description="Helical" evidence="1">
    <location>
        <begin position="36"/>
        <end position="59"/>
    </location>
</feature>
<keyword evidence="1" id="KW-0472">Membrane</keyword>
<keyword evidence="1" id="KW-1133">Transmembrane helix</keyword>
<dbReference type="InterPro" id="IPR021313">
    <property type="entry name" value="DUF2909"/>
</dbReference>
<dbReference type="Pfam" id="PF11137">
    <property type="entry name" value="DUF2909"/>
    <property type="match status" value="1"/>
</dbReference>
<evidence type="ECO:0000256" key="1">
    <source>
        <dbReference type="SAM" id="Phobius"/>
    </source>
</evidence>
<evidence type="ECO:0000313" key="2">
    <source>
        <dbReference type="EMBL" id="GAG62644.1"/>
    </source>
</evidence>
<protein>
    <submittedName>
        <fullName evidence="2">Uncharacterized protein</fullName>
    </submittedName>
</protein>
<reference evidence="2" key="1">
    <citation type="journal article" date="2014" name="Front. Microbiol.">
        <title>High frequency of phylogenetically diverse reductive dehalogenase-homologous genes in deep subseafloor sedimentary metagenomes.</title>
        <authorList>
            <person name="Kawai M."/>
            <person name="Futagami T."/>
            <person name="Toyoda A."/>
            <person name="Takaki Y."/>
            <person name="Nishi S."/>
            <person name="Hori S."/>
            <person name="Arai W."/>
            <person name="Tsubouchi T."/>
            <person name="Morono Y."/>
            <person name="Uchiyama I."/>
            <person name="Ito T."/>
            <person name="Fujiyama A."/>
            <person name="Inagaki F."/>
            <person name="Takami H."/>
        </authorList>
    </citation>
    <scope>NUCLEOTIDE SEQUENCE</scope>
    <source>
        <strain evidence="2">Expedition CK06-06</strain>
    </source>
</reference>
<proteinExistence type="predicted"/>
<dbReference type="AlphaFoldDB" id="X0Z0Z0"/>
<keyword evidence="1" id="KW-0812">Transmembrane</keyword>
<comment type="caution">
    <text evidence="2">The sequence shown here is derived from an EMBL/GenBank/DDBJ whole genome shotgun (WGS) entry which is preliminary data.</text>
</comment>
<gene>
    <name evidence="2" type="ORF">S01H4_10212</name>
</gene>
<sequence length="83" mass="8885">MLKIAIVILLLALVASLGSGFYFLMIDQGDKAQRRTFHSLGVRLALAAGLMAIIIYGVATGQLGHRNPWDAGPRPQTPPAESQ</sequence>
<organism evidence="2">
    <name type="scientific">marine sediment metagenome</name>
    <dbReference type="NCBI Taxonomy" id="412755"/>
    <lineage>
        <taxon>unclassified sequences</taxon>
        <taxon>metagenomes</taxon>
        <taxon>ecological metagenomes</taxon>
    </lineage>
</organism>
<accession>X0Z0Z0</accession>
<name>X0Z0Z0_9ZZZZ</name>
<dbReference type="EMBL" id="BART01003860">
    <property type="protein sequence ID" value="GAG62644.1"/>
    <property type="molecule type" value="Genomic_DNA"/>
</dbReference>